<name>A0A413RIP3_9CELL</name>
<accession>A0A413RIP3</accession>
<dbReference type="Pfam" id="PF02424">
    <property type="entry name" value="ApbE"/>
    <property type="match status" value="2"/>
</dbReference>
<dbReference type="OrthoDB" id="9778595at2"/>
<keyword evidence="5 11" id="KW-0808">Transferase</keyword>
<sequence length="242" mass="25267">MGIPMSLDVPGARRDHVWGLVSDAFEVLHAANRRFSRFDASSEVSRYGRGEIVPWEMSDDLREVLAVAERASADSGGAFSVRRPDGSLDTDGVVKGWAAQRAVDVLRAGGLTRFCLNAGGDVAAAGEPEPGRGWNVGVRDPADAQRMLAILEVRDGAVATSGLYERGHHVWDGRTGEPASGLVSATVVAADLMTADVLATTVLALGPEGVDWARDHGAVAVIAVLPDGRVTTGGAAREGAFV</sequence>
<evidence type="ECO:0000256" key="7">
    <source>
        <dbReference type="ARBA" id="ARBA00022827"/>
    </source>
</evidence>
<evidence type="ECO:0000256" key="3">
    <source>
        <dbReference type="ARBA" id="ARBA00016337"/>
    </source>
</evidence>
<evidence type="ECO:0000256" key="2">
    <source>
        <dbReference type="ARBA" id="ARBA00011955"/>
    </source>
</evidence>
<dbReference type="InterPro" id="IPR024932">
    <property type="entry name" value="ApbE"/>
</dbReference>
<dbReference type="EMBL" id="QWKP01000216">
    <property type="protein sequence ID" value="RHA38210.1"/>
    <property type="molecule type" value="Genomic_DNA"/>
</dbReference>
<organism evidence="11 12">
    <name type="scientific">Cellulomonas rhizosphaerae</name>
    <dbReference type="NCBI Taxonomy" id="2293719"/>
    <lineage>
        <taxon>Bacteria</taxon>
        <taxon>Bacillati</taxon>
        <taxon>Actinomycetota</taxon>
        <taxon>Actinomycetes</taxon>
        <taxon>Micrococcales</taxon>
        <taxon>Cellulomonadaceae</taxon>
        <taxon>Cellulomonas</taxon>
    </lineage>
</organism>
<evidence type="ECO:0000313" key="12">
    <source>
        <dbReference type="Proteomes" id="UP000283374"/>
    </source>
</evidence>
<dbReference type="PANTHER" id="PTHR30040:SF2">
    <property type="entry name" value="FAD:PROTEIN FMN TRANSFERASE"/>
    <property type="match status" value="1"/>
</dbReference>
<evidence type="ECO:0000256" key="6">
    <source>
        <dbReference type="ARBA" id="ARBA00022723"/>
    </source>
</evidence>
<dbReference type="EC" id="2.7.1.180" evidence="2"/>
<evidence type="ECO:0000313" key="11">
    <source>
        <dbReference type="EMBL" id="RHA38210.1"/>
    </source>
</evidence>
<evidence type="ECO:0000256" key="4">
    <source>
        <dbReference type="ARBA" id="ARBA00022630"/>
    </source>
</evidence>
<dbReference type="PANTHER" id="PTHR30040">
    <property type="entry name" value="THIAMINE BIOSYNTHESIS LIPOPROTEIN APBE"/>
    <property type="match status" value="1"/>
</dbReference>
<dbReference type="GO" id="GO:0046872">
    <property type="term" value="F:metal ion binding"/>
    <property type="evidence" value="ECO:0007669"/>
    <property type="project" value="UniProtKB-KW"/>
</dbReference>
<reference evidence="11 12" key="1">
    <citation type="submission" date="2018-08" db="EMBL/GenBank/DDBJ databases">
        <title>Cellulomonas rhizosphaerae sp. nov., a novel actinomycete isolated from soil.</title>
        <authorList>
            <person name="Tian Y."/>
        </authorList>
    </citation>
    <scope>NUCLEOTIDE SEQUENCE [LARGE SCALE GENOMIC DNA]</scope>
    <source>
        <strain evidence="11 12">NEAU-TCZ24</strain>
    </source>
</reference>
<protein>
    <recommendedName>
        <fullName evidence="3">FAD:protein FMN transferase</fullName>
        <ecNumber evidence="2">2.7.1.180</ecNumber>
    </recommendedName>
    <alternativeName>
        <fullName evidence="9">Flavin transferase</fullName>
    </alternativeName>
</protein>
<dbReference type="Proteomes" id="UP000283374">
    <property type="component" value="Unassembled WGS sequence"/>
</dbReference>
<keyword evidence="4" id="KW-0285">Flavoprotein</keyword>
<comment type="catalytic activity">
    <reaction evidence="10">
        <text>L-threonyl-[protein] + FAD = FMN-L-threonyl-[protein] + AMP + H(+)</text>
        <dbReference type="Rhea" id="RHEA:36847"/>
        <dbReference type="Rhea" id="RHEA-COMP:11060"/>
        <dbReference type="Rhea" id="RHEA-COMP:11061"/>
        <dbReference type="ChEBI" id="CHEBI:15378"/>
        <dbReference type="ChEBI" id="CHEBI:30013"/>
        <dbReference type="ChEBI" id="CHEBI:57692"/>
        <dbReference type="ChEBI" id="CHEBI:74257"/>
        <dbReference type="ChEBI" id="CHEBI:456215"/>
        <dbReference type="EC" id="2.7.1.180"/>
    </reaction>
</comment>
<dbReference type="Gene3D" id="3.10.520.10">
    <property type="entry name" value="ApbE-like domains"/>
    <property type="match status" value="2"/>
</dbReference>
<evidence type="ECO:0000256" key="8">
    <source>
        <dbReference type="ARBA" id="ARBA00022842"/>
    </source>
</evidence>
<evidence type="ECO:0000256" key="1">
    <source>
        <dbReference type="ARBA" id="ARBA00001946"/>
    </source>
</evidence>
<evidence type="ECO:0000256" key="9">
    <source>
        <dbReference type="ARBA" id="ARBA00031306"/>
    </source>
</evidence>
<comment type="caution">
    <text evidence="11">The sequence shown here is derived from an EMBL/GenBank/DDBJ whole genome shotgun (WGS) entry which is preliminary data.</text>
</comment>
<gene>
    <name evidence="11" type="ORF">D1825_14780</name>
</gene>
<keyword evidence="7" id="KW-0274">FAD</keyword>
<evidence type="ECO:0000256" key="10">
    <source>
        <dbReference type="ARBA" id="ARBA00048540"/>
    </source>
</evidence>
<evidence type="ECO:0000256" key="5">
    <source>
        <dbReference type="ARBA" id="ARBA00022679"/>
    </source>
</evidence>
<keyword evidence="8" id="KW-0460">Magnesium</keyword>
<dbReference type="GO" id="GO:0016740">
    <property type="term" value="F:transferase activity"/>
    <property type="evidence" value="ECO:0007669"/>
    <property type="project" value="UniProtKB-KW"/>
</dbReference>
<keyword evidence="6" id="KW-0479">Metal-binding</keyword>
<keyword evidence="12" id="KW-1185">Reference proteome</keyword>
<proteinExistence type="predicted"/>
<comment type="cofactor">
    <cofactor evidence="1">
        <name>Mg(2+)</name>
        <dbReference type="ChEBI" id="CHEBI:18420"/>
    </cofactor>
</comment>
<dbReference type="SUPFAM" id="SSF143631">
    <property type="entry name" value="ApbE-like"/>
    <property type="match status" value="1"/>
</dbReference>
<dbReference type="InterPro" id="IPR003374">
    <property type="entry name" value="ApbE-like_sf"/>
</dbReference>
<dbReference type="AlphaFoldDB" id="A0A413RIP3"/>